<accession>A0A7J5YCC0</accession>
<evidence type="ECO:0000313" key="2">
    <source>
        <dbReference type="Proteomes" id="UP000518266"/>
    </source>
</evidence>
<comment type="caution">
    <text evidence="1">The sequence shown here is derived from an EMBL/GenBank/DDBJ whole genome shotgun (WGS) entry which is preliminary data.</text>
</comment>
<dbReference type="EMBL" id="JAAKFY010000013">
    <property type="protein sequence ID" value="KAF3847106.1"/>
    <property type="molecule type" value="Genomic_DNA"/>
</dbReference>
<name>A0A7J5YCC0_DISMA</name>
<protein>
    <submittedName>
        <fullName evidence="1">Uncharacterized protein</fullName>
    </submittedName>
</protein>
<dbReference type="AlphaFoldDB" id="A0A7J5YCC0"/>
<dbReference type="Proteomes" id="UP000518266">
    <property type="component" value="Unassembled WGS sequence"/>
</dbReference>
<gene>
    <name evidence="1" type="ORF">F7725_020134</name>
</gene>
<reference evidence="1 2" key="1">
    <citation type="submission" date="2020-03" db="EMBL/GenBank/DDBJ databases">
        <title>Dissostichus mawsoni Genome sequencing and assembly.</title>
        <authorList>
            <person name="Park H."/>
        </authorList>
    </citation>
    <scope>NUCLEOTIDE SEQUENCE [LARGE SCALE GENOMIC DNA]</scope>
    <source>
        <strain evidence="1">DM0001</strain>
        <tissue evidence="1">Muscle</tissue>
    </source>
</reference>
<dbReference type="OrthoDB" id="416119at2759"/>
<evidence type="ECO:0000313" key="1">
    <source>
        <dbReference type="EMBL" id="KAF3847106.1"/>
    </source>
</evidence>
<organism evidence="1 2">
    <name type="scientific">Dissostichus mawsoni</name>
    <name type="common">Antarctic cod</name>
    <dbReference type="NCBI Taxonomy" id="36200"/>
    <lineage>
        <taxon>Eukaryota</taxon>
        <taxon>Metazoa</taxon>
        <taxon>Chordata</taxon>
        <taxon>Craniata</taxon>
        <taxon>Vertebrata</taxon>
        <taxon>Euteleostomi</taxon>
        <taxon>Actinopterygii</taxon>
        <taxon>Neopterygii</taxon>
        <taxon>Teleostei</taxon>
        <taxon>Neoteleostei</taxon>
        <taxon>Acanthomorphata</taxon>
        <taxon>Eupercaria</taxon>
        <taxon>Perciformes</taxon>
        <taxon>Notothenioidei</taxon>
        <taxon>Nototheniidae</taxon>
        <taxon>Dissostichus</taxon>
    </lineage>
</organism>
<keyword evidence="2" id="KW-1185">Reference proteome</keyword>
<proteinExistence type="predicted"/>
<sequence length="157" mass="17952">MMSSNLIQNVIEIKMHSILLSDHAAVSVTFFPPTNPCKSKQWRLNTSLLKNKNINLNSVPSVATVWEAFKATCRGWLISFSSAENKKRREVKSQLNFKLKTLEEQHMLDPSNLDLRKSLLTARTNLQKLVHEETAFALFRLRRTYFESGDKAGKISS</sequence>